<dbReference type="InterPro" id="IPR036094">
    <property type="entry name" value="NadA_sf"/>
</dbReference>
<dbReference type="Proteomes" id="UP001159364">
    <property type="component" value="Linkage Group LG10"/>
</dbReference>
<dbReference type="FunFam" id="3.90.1010.10:FF:000010">
    <property type="entry name" value="Quinolinate synthase, chloroplastic"/>
    <property type="match status" value="1"/>
</dbReference>
<evidence type="ECO:0000256" key="1">
    <source>
        <dbReference type="ARBA" id="ARBA00001966"/>
    </source>
</evidence>
<keyword evidence="11" id="KW-0809">Transit peptide</keyword>
<dbReference type="EC" id="2.5.1.72" evidence="4"/>
<evidence type="ECO:0000256" key="12">
    <source>
        <dbReference type="ARBA" id="ARBA00023004"/>
    </source>
</evidence>
<protein>
    <recommendedName>
        <fullName evidence="16">Quinolinate synthase, chloroplastic</fullName>
        <ecNumber evidence="4">2.5.1.72</ecNumber>
    </recommendedName>
</protein>
<keyword evidence="8" id="KW-0662">Pyridine nucleotide biosynthesis</keyword>
<evidence type="ECO:0000256" key="11">
    <source>
        <dbReference type="ARBA" id="ARBA00022946"/>
    </source>
</evidence>
<dbReference type="InterPro" id="IPR003473">
    <property type="entry name" value="NadA"/>
</dbReference>
<evidence type="ECO:0000256" key="2">
    <source>
        <dbReference type="ARBA" id="ARBA00004229"/>
    </source>
</evidence>
<dbReference type="InterPro" id="IPR003808">
    <property type="entry name" value="Fe-S_metab-assoc_dom"/>
</dbReference>
<dbReference type="SUPFAM" id="SSF82649">
    <property type="entry name" value="SufE/NifU"/>
    <property type="match status" value="1"/>
</dbReference>
<keyword evidence="5" id="KW-0004">4Fe-4S</keyword>
<evidence type="ECO:0000256" key="8">
    <source>
        <dbReference type="ARBA" id="ARBA00022642"/>
    </source>
</evidence>
<dbReference type="PANTHER" id="PTHR30573:SF0">
    <property type="entry name" value="QUINOLINATE SYNTHASE, CHLOROPLASTIC"/>
    <property type="match status" value="1"/>
</dbReference>
<dbReference type="Gene3D" id="3.40.50.10800">
    <property type="entry name" value="NadA-like"/>
    <property type="match status" value="3"/>
</dbReference>
<dbReference type="SUPFAM" id="SSF142754">
    <property type="entry name" value="NadA-like"/>
    <property type="match status" value="1"/>
</dbReference>
<keyword evidence="12" id="KW-0408">Iron</keyword>
<evidence type="ECO:0000259" key="17">
    <source>
        <dbReference type="Pfam" id="PF02657"/>
    </source>
</evidence>
<comment type="subcellular location">
    <subcellularLocation>
        <location evidence="2">Plastid</location>
        <location evidence="2">Chloroplast</location>
    </subcellularLocation>
</comment>
<comment type="cofactor">
    <cofactor evidence="1">
        <name>[4Fe-4S] cluster</name>
        <dbReference type="ChEBI" id="CHEBI:49883"/>
    </cofactor>
</comment>
<evidence type="ECO:0000256" key="16">
    <source>
        <dbReference type="ARBA" id="ARBA00073351"/>
    </source>
</evidence>
<dbReference type="AlphaFoldDB" id="A0AAV8SII0"/>
<keyword evidence="9" id="KW-0808">Transferase</keyword>
<evidence type="ECO:0000256" key="13">
    <source>
        <dbReference type="ARBA" id="ARBA00023014"/>
    </source>
</evidence>
<comment type="similarity">
    <text evidence="15">Belongs to the quinolinate synthase family. Type 1 subfamily.</text>
</comment>
<keyword evidence="19" id="KW-1185">Reference proteome</keyword>
<dbReference type="GO" id="GO:0034628">
    <property type="term" value="P:'de novo' NAD+ biosynthetic process from L-aspartate"/>
    <property type="evidence" value="ECO:0007669"/>
    <property type="project" value="TreeGrafter"/>
</dbReference>
<organism evidence="18 19">
    <name type="scientific">Erythroxylum novogranatense</name>
    <dbReference type="NCBI Taxonomy" id="1862640"/>
    <lineage>
        <taxon>Eukaryota</taxon>
        <taxon>Viridiplantae</taxon>
        <taxon>Streptophyta</taxon>
        <taxon>Embryophyta</taxon>
        <taxon>Tracheophyta</taxon>
        <taxon>Spermatophyta</taxon>
        <taxon>Magnoliopsida</taxon>
        <taxon>eudicotyledons</taxon>
        <taxon>Gunneridae</taxon>
        <taxon>Pentapetalae</taxon>
        <taxon>rosids</taxon>
        <taxon>fabids</taxon>
        <taxon>Malpighiales</taxon>
        <taxon>Erythroxylaceae</taxon>
        <taxon>Erythroxylum</taxon>
    </lineage>
</organism>
<dbReference type="FunFam" id="3.40.50.10800:FF:000006">
    <property type="entry name" value="Quinolinate synthase, chloroplastic"/>
    <property type="match status" value="1"/>
</dbReference>
<evidence type="ECO:0000313" key="19">
    <source>
        <dbReference type="Proteomes" id="UP001159364"/>
    </source>
</evidence>
<gene>
    <name evidence="18" type="ORF">K2173_001104</name>
</gene>
<feature type="domain" description="Fe-S metabolism associated" evidence="17">
    <location>
        <begin position="99"/>
        <end position="219"/>
    </location>
</feature>
<dbReference type="GO" id="GO:0008987">
    <property type="term" value="F:quinolinate synthetase A activity"/>
    <property type="evidence" value="ECO:0007669"/>
    <property type="project" value="InterPro"/>
</dbReference>
<dbReference type="GO" id="GO:0009507">
    <property type="term" value="C:chloroplast"/>
    <property type="evidence" value="ECO:0007669"/>
    <property type="project" value="UniProtKB-SubCell"/>
</dbReference>
<dbReference type="Pfam" id="PF02657">
    <property type="entry name" value="SufE"/>
    <property type="match status" value="1"/>
</dbReference>
<dbReference type="Pfam" id="PF02445">
    <property type="entry name" value="NadA"/>
    <property type="match status" value="1"/>
</dbReference>
<name>A0AAV8SII0_9ROSI</name>
<evidence type="ECO:0000313" key="18">
    <source>
        <dbReference type="EMBL" id="KAJ8752077.1"/>
    </source>
</evidence>
<evidence type="ECO:0000256" key="7">
    <source>
        <dbReference type="ARBA" id="ARBA00022640"/>
    </source>
</evidence>
<evidence type="ECO:0000256" key="3">
    <source>
        <dbReference type="ARBA" id="ARBA00005065"/>
    </source>
</evidence>
<keyword evidence="10" id="KW-0479">Metal-binding</keyword>
<dbReference type="GO" id="GO:0051539">
    <property type="term" value="F:4 iron, 4 sulfur cluster binding"/>
    <property type="evidence" value="ECO:0007669"/>
    <property type="project" value="UniProtKB-KW"/>
</dbReference>
<keyword evidence="13" id="KW-0411">Iron-sulfur</keyword>
<evidence type="ECO:0000256" key="5">
    <source>
        <dbReference type="ARBA" id="ARBA00022485"/>
    </source>
</evidence>
<dbReference type="GO" id="GO:0008047">
    <property type="term" value="F:enzyme activator activity"/>
    <property type="evidence" value="ECO:0007669"/>
    <property type="project" value="UniProtKB-ARBA"/>
</dbReference>
<proteinExistence type="inferred from homology"/>
<evidence type="ECO:0000256" key="6">
    <source>
        <dbReference type="ARBA" id="ARBA00022528"/>
    </source>
</evidence>
<dbReference type="GO" id="GO:0051176">
    <property type="term" value="P:positive regulation of sulfur metabolic process"/>
    <property type="evidence" value="ECO:0007669"/>
    <property type="project" value="UniProtKB-ARBA"/>
</dbReference>
<accession>A0AAV8SII0</accession>
<keyword evidence="6" id="KW-0150">Chloroplast</keyword>
<dbReference type="EMBL" id="JAIWQS010000010">
    <property type="protein sequence ID" value="KAJ8752077.1"/>
    <property type="molecule type" value="Genomic_DNA"/>
</dbReference>
<comment type="pathway">
    <text evidence="3">Cofactor biosynthesis; NAD(+) biosynthesis; quinolinate from iminoaspartate: step 1/1.</text>
</comment>
<evidence type="ECO:0000256" key="4">
    <source>
        <dbReference type="ARBA" id="ARBA00012669"/>
    </source>
</evidence>
<keyword evidence="7" id="KW-0934">Plastid</keyword>
<evidence type="ECO:0000256" key="10">
    <source>
        <dbReference type="ARBA" id="ARBA00022723"/>
    </source>
</evidence>
<comment type="caution">
    <text evidence="18">The sequence shown here is derived from an EMBL/GenBank/DDBJ whole genome shotgun (WGS) entry which is preliminary data.</text>
</comment>
<dbReference type="FunFam" id="3.40.50.10800:FF:000008">
    <property type="entry name" value="Quinolinate synthase chloroplastic"/>
    <property type="match status" value="1"/>
</dbReference>
<dbReference type="Gene3D" id="3.90.1010.10">
    <property type="match status" value="1"/>
</dbReference>
<sequence>MDSSATVSVKASSSCSCSSGFTLRPYLNSNVPKLTLFPCKKIRSFASFSFKSIKCMHFPPPESKPISNSYLSPFSCSALRSSPSQTNELVPSKLNQLITEFQSISLPIDRVKRLLQYANLLPPFPESSRVDSNRVMGCTAQVWLDARLDQHGKMRFSADSDSEITRGFCSCLMRVLDRAAPEEVLRVKTEDLAALNVGLPGGGQSRVNTWHNVLVSMQKRTKKFVAERDGKLPSDPFPSLTVTSEGIKAKGSYAEVQARYLFPDEVKVQELVSELKEKKIGVVAHFYMDPEVQGVLTAAGKHWPHIHISDSLVMADSAVKMAKAGCKFITVLGVDFMSENVRAILDQAGFQEVVVYRMSSDRIGCSLADAASSPAYMNYLKTASAFPTSLHVVYINTSIDTKAYAHELVPTITCTSSNVVQTILQAFAQIPDLNVWYGPDSYMGANIAKLFQQMTMMTDEEIAEVHPAHNRDSIKSLLPHLRYYQDGTCIVHHLFGHEVVEKIKEMYCDSFLTAHLEVPGEMFSLAMDAKKRGMGVVGSTQNILDFIKKRVQEAVDRNVNDHLQFVLGTESGMVTSIVAALRNLLCSPKSTDGAKVTVEIVFPVSSDSITKPSLSSSMNLKSTKVGDVILPVIPGVASGEGCSIHGGCASCPYMKMNSLNSLLKVCDHLPDKKNTIKAYEAARLKMQTPNGNSIADVGCEPILHMRHFQASKELPEKLVHQILHINGNENSAS</sequence>
<evidence type="ECO:0000256" key="15">
    <source>
        <dbReference type="ARBA" id="ARBA00061471"/>
    </source>
</evidence>
<dbReference type="GO" id="GO:0046872">
    <property type="term" value="F:metal ion binding"/>
    <property type="evidence" value="ECO:0007669"/>
    <property type="project" value="UniProtKB-KW"/>
</dbReference>
<reference evidence="18 19" key="1">
    <citation type="submission" date="2021-09" db="EMBL/GenBank/DDBJ databases">
        <title>Genomic insights and catalytic innovation underlie evolution of tropane alkaloids biosynthesis.</title>
        <authorList>
            <person name="Wang Y.-J."/>
            <person name="Tian T."/>
            <person name="Huang J.-P."/>
            <person name="Huang S.-X."/>
        </authorList>
    </citation>
    <scope>NUCLEOTIDE SEQUENCE [LARGE SCALE GENOMIC DNA]</scope>
    <source>
        <strain evidence="18">KIB-2018</strain>
        <tissue evidence="18">Leaf</tissue>
    </source>
</reference>
<evidence type="ECO:0000256" key="9">
    <source>
        <dbReference type="ARBA" id="ARBA00022679"/>
    </source>
</evidence>
<dbReference type="PANTHER" id="PTHR30573">
    <property type="entry name" value="QUINOLINATE SYNTHETASE A"/>
    <property type="match status" value="1"/>
</dbReference>
<comment type="catalytic activity">
    <reaction evidence="14">
        <text>iminosuccinate + dihydroxyacetone phosphate = quinolinate + phosphate + 2 H2O + H(+)</text>
        <dbReference type="Rhea" id="RHEA:25888"/>
        <dbReference type="ChEBI" id="CHEBI:15377"/>
        <dbReference type="ChEBI" id="CHEBI:15378"/>
        <dbReference type="ChEBI" id="CHEBI:29959"/>
        <dbReference type="ChEBI" id="CHEBI:43474"/>
        <dbReference type="ChEBI" id="CHEBI:57642"/>
        <dbReference type="ChEBI" id="CHEBI:77875"/>
        <dbReference type="EC" id="2.5.1.72"/>
    </reaction>
</comment>
<evidence type="ECO:0000256" key="14">
    <source>
        <dbReference type="ARBA" id="ARBA00052166"/>
    </source>
</evidence>
<dbReference type="GO" id="GO:0016226">
    <property type="term" value="P:iron-sulfur cluster assembly"/>
    <property type="evidence" value="ECO:0007669"/>
    <property type="project" value="UniProtKB-ARBA"/>
</dbReference>